<dbReference type="GO" id="GO:0004252">
    <property type="term" value="F:serine-type endopeptidase activity"/>
    <property type="evidence" value="ECO:0007669"/>
    <property type="project" value="InterPro"/>
</dbReference>
<dbReference type="InterPro" id="IPR019533">
    <property type="entry name" value="Peptidase_S26"/>
</dbReference>
<feature type="domain" description="Peptidase S26" evidence="3">
    <location>
        <begin position="134"/>
        <end position="301"/>
    </location>
</feature>
<feature type="non-terminal residue" evidence="4">
    <location>
        <position position="301"/>
    </location>
</feature>
<dbReference type="GO" id="GO:0006465">
    <property type="term" value="P:signal peptide processing"/>
    <property type="evidence" value="ECO:0007669"/>
    <property type="project" value="InterPro"/>
</dbReference>
<dbReference type="Gene3D" id="2.10.109.10">
    <property type="entry name" value="Umud Fragment, subunit A"/>
    <property type="match status" value="1"/>
</dbReference>
<dbReference type="SUPFAM" id="SSF51306">
    <property type="entry name" value="LexA/Signal peptidase"/>
    <property type="match status" value="1"/>
</dbReference>
<organism evidence="4">
    <name type="scientific">marine metagenome</name>
    <dbReference type="NCBI Taxonomy" id="408172"/>
    <lineage>
        <taxon>unclassified sequences</taxon>
        <taxon>metagenomes</taxon>
        <taxon>ecological metagenomes</taxon>
    </lineage>
</organism>
<dbReference type="PRINTS" id="PR00727">
    <property type="entry name" value="LEADERPTASE"/>
</dbReference>
<protein>
    <recommendedName>
        <fullName evidence="3">Peptidase S26 domain-containing protein</fullName>
    </recommendedName>
</protein>
<reference evidence="4" key="1">
    <citation type="submission" date="2018-05" db="EMBL/GenBank/DDBJ databases">
        <authorList>
            <person name="Lanie J.A."/>
            <person name="Ng W.-L."/>
            <person name="Kazmierczak K.M."/>
            <person name="Andrzejewski T.M."/>
            <person name="Davidsen T.M."/>
            <person name="Wayne K.J."/>
            <person name="Tettelin H."/>
            <person name="Glass J.I."/>
            <person name="Rusch D."/>
            <person name="Podicherti R."/>
            <person name="Tsui H.-C.T."/>
            <person name="Winkler M.E."/>
        </authorList>
    </citation>
    <scope>NUCLEOTIDE SEQUENCE</scope>
</reference>
<dbReference type="PANTHER" id="PTHR43390">
    <property type="entry name" value="SIGNAL PEPTIDASE I"/>
    <property type="match status" value="1"/>
</dbReference>
<evidence type="ECO:0000256" key="2">
    <source>
        <dbReference type="ARBA" id="ARBA00022801"/>
    </source>
</evidence>
<dbReference type="InterPro" id="IPR000223">
    <property type="entry name" value="Pept_S26A_signal_pept_1"/>
</dbReference>
<dbReference type="GO" id="GO:0016020">
    <property type="term" value="C:membrane"/>
    <property type="evidence" value="ECO:0007669"/>
    <property type="project" value="InterPro"/>
</dbReference>
<evidence type="ECO:0000259" key="3">
    <source>
        <dbReference type="Pfam" id="PF10502"/>
    </source>
</evidence>
<evidence type="ECO:0000313" key="4">
    <source>
        <dbReference type="EMBL" id="SVD22044.1"/>
    </source>
</evidence>
<dbReference type="EMBL" id="UINC01136970">
    <property type="protein sequence ID" value="SVD22044.1"/>
    <property type="molecule type" value="Genomic_DNA"/>
</dbReference>
<accession>A0A382TIU7</accession>
<keyword evidence="2" id="KW-0378">Hydrolase</keyword>
<name>A0A382TIU7_9ZZZZ</name>
<feature type="non-terminal residue" evidence="4">
    <location>
        <position position="1"/>
    </location>
</feature>
<dbReference type="PROSITE" id="PS00760">
    <property type="entry name" value="SPASE_I_2"/>
    <property type="match status" value="1"/>
</dbReference>
<evidence type="ECO:0000256" key="1">
    <source>
        <dbReference type="ARBA" id="ARBA00009370"/>
    </source>
</evidence>
<gene>
    <name evidence="4" type="ORF">METZ01_LOCUS374898</name>
</gene>
<dbReference type="InterPro" id="IPR036286">
    <property type="entry name" value="LexA/Signal_pep-like_sf"/>
</dbReference>
<proteinExistence type="inferred from homology"/>
<sequence length="301" mass="33220">GNLPGFGGRMLDKFLLGASHYRLESEGSGELFLILQNQGSFRITTENFPNGKFFVFPAAAREYMFEIGGKRHSLTVPAEFDLDMLLAKKFAGVDDLRDVPRIISQAAGFESFGRIRLSERTYKKGDVVIAFDVLLGDALFVDRMSYNFARPESGDPAVFRTAGIDEANEKLEIATGARIGEDKYYIKRLVGEPGDEMEIRVPDSIFTNGTDLRDGTPGILYRNGKPIEGVEAFRLNRERVEALAKNPEAPNSTNYPSYRAGGLLSNKSPLHIPGKTDADNPTGQNFYFAMGDNSPNSLDGR</sequence>
<dbReference type="PANTHER" id="PTHR43390:SF1">
    <property type="entry name" value="CHLOROPLAST PROCESSING PEPTIDASE"/>
    <property type="match status" value="1"/>
</dbReference>
<dbReference type="Pfam" id="PF10502">
    <property type="entry name" value="Peptidase_S26"/>
    <property type="match status" value="1"/>
</dbReference>
<dbReference type="AlphaFoldDB" id="A0A382TIU7"/>
<dbReference type="InterPro" id="IPR019757">
    <property type="entry name" value="Pept_S26A_signal_pept_1_Lys-AS"/>
</dbReference>
<comment type="similarity">
    <text evidence="1">Belongs to the peptidase S26 family.</text>
</comment>